<evidence type="ECO:0000313" key="2">
    <source>
        <dbReference type="EMBL" id="MFD1031251.1"/>
    </source>
</evidence>
<dbReference type="RefSeq" id="WP_144837924.1">
    <property type="nucleotide sequence ID" value="NZ_JBHTKI010000008.1"/>
</dbReference>
<dbReference type="SUPFAM" id="SSF46785">
    <property type="entry name" value="Winged helix' DNA-binding domain"/>
    <property type="match status" value="1"/>
</dbReference>
<dbReference type="Pfam" id="PF05732">
    <property type="entry name" value="RepL"/>
    <property type="match status" value="1"/>
</dbReference>
<gene>
    <name evidence="2" type="ORF">ACFQ1X_07355</name>
</gene>
<name>A0ABW3LC36_9BACL</name>
<dbReference type="Proteomes" id="UP001597109">
    <property type="component" value="Unassembled WGS sequence"/>
</dbReference>
<keyword evidence="3" id="KW-1185">Reference proteome</keyword>
<evidence type="ECO:0000259" key="1">
    <source>
        <dbReference type="Pfam" id="PF05732"/>
    </source>
</evidence>
<dbReference type="EMBL" id="JBHTKI010000008">
    <property type="protein sequence ID" value="MFD1031251.1"/>
    <property type="molecule type" value="Genomic_DNA"/>
</dbReference>
<feature type="domain" description="Plasmid replication protein RepL" evidence="1">
    <location>
        <begin position="41"/>
        <end position="93"/>
    </location>
</feature>
<dbReference type="InterPro" id="IPR008813">
    <property type="entry name" value="Plasmid_replication_RepL"/>
</dbReference>
<accession>A0ABW3LC36</accession>
<comment type="caution">
    <text evidence="2">The sequence shown here is derived from an EMBL/GenBank/DDBJ whole genome shotgun (WGS) entry which is preliminary data.</text>
</comment>
<proteinExistence type="predicted"/>
<protein>
    <submittedName>
        <fullName evidence="2">Replication/maintenance protein RepL</fullName>
    </submittedName>
</protein>
<dbReference type="InterPro" id="IPR036390">
    <property type="entry name" value="WH_DNA-bd_sf"/>
</dbReference>
<reference evidence="3" key="1">
    <citation type="journal article" date="2019" name="Int. J. Syst. Evol. Microbiol.">
        <title>The Global Catalogue of Microorganisms (GCM) 10K type strain sequencing project: providing services to taxonomists for standard genome sequencing and annotation.</title>
        <authorList>
            <consortium name="The Broad Institute Genomics Platform"/>
            <consortium name="The Broad Institute Genome Sequencing Center for Infectious Disease"/>
            <person name="Wu L."/>
            <person name="Ma J."/>
        </authorList>
    </citation>
    <scope>NUCLEOTIDE SEQUENCE [LARGE SCALE GENOMIC DNA]</scope>
    <source>
        <strain evidence="3">CCUG 56756</strain>
    </source>
</reference>
<organism evidence="2 3">
    <name type="scientific">Metaplanococcus flavidus</name>
    <dbReference type="NCBI Taxonomy" id="569883"/>
    <lineage>
        <taxon>Bacteria</taxon>
        <taxon>Bacillati</taxon>
        <taxon>Bacillota</taxon>
        <taxon>Bacilli</taxon>
        <taxon>Bacillales</taxon>
        <taxon>Caryophanaceae</taxon>
        <taxon>Metaplanococcus</taxon>
    </lineage>
</organism>
<sequence length="103" mass="11720">MAISESRKMGSESLTEIKAGEICRDCFASESERIAETGEMFIDYFVKNASEDGVLFKTIKEITSDNNIPHQTLSKVLKILEEKKFIYRRNGIIGLTKNTRLKN</sequence>
<evidence type="ECO:0000313" key="3">
    <source>
        <dbReference type="Proteomes" id="UP001597109"/>
    </source>
</evidence>